<name>A0AAV4JFZ8_9GAST</name>
<dbReference type="EMBL" id="BMAT01013850">
    <property type="protein sequence ID" value="GFS21286.1"/>
    <property type="molecule type" value="Genomic_DNA"/>
</dbReference>
<organism evidence="2 3">
    <name type="scientific">Elysia marginata</name>
    <dbReference type="NCBI Taxonomy" id="1093978"/>
    <lineage>
        <taxon>Eukaryota</taxon>
        <taxon>Metazoa</taxon>
        <taxon>Spiralia</taxon>
        <taxon>Lophotrochozoa</taxon>
        <taxon>Mollusca</taxon>
        <taxon>Gastropoda</taxon>
        <taxon>Heterobranchia</taxon>
        <taxon>Euthyneura</taxon>
        <taxon>Panpulmonata</taxon>
        <taxon>Sacoglossa</taxon>
        <taxon>Placobranchoidea</taxon>
        <taxon>Plakobranchidae</taxon>
        <taxon>Elysia</taxon>
    </lineage>
</organism>
<keyword evidence="1" id="KW-1133">Transmembrane helix</keyword>
<proteinExistence type="predicted"/>
<feature type="transmembrane region" description="Helical" evidence="1">
    <location>
        <begin position="67"/>
        <end position="87"/>
    </location>
</feature>
<dbReference type="PANTHER" id="PTHR35270">
    <property type="entry name" value="FUSELESS, ISOFORM A"/>
    <property type="match status" value="1"/>
</dbReference>
<reference evidence="2 3" key="1">
    <citation type="journal article" date="2021" name="Elife">
        <title>Chloroplast acquisition without the gene transfer in kleptoplastic sea slugs, Plakobranchus ocellatus.</title>
        <authorList>
            <person name="Maeda T."/>
            <person name="Takahashi S."/>
            <person name="Yoshida T."/>
            <person name="Shimamura S."/>
            <person name="Takaki Y."/>
            <person name="Nagai Y."/>
            <person name="Toyoda A."/>
            <person name="Suzuki Y."/>
            <person name="Arimoto A."/>
            <person name="Ishii H."/>
            <person name="Satoh N."/>
            <person name="Nishiyama T."/>
            <person name="Hasebe M."/>
            <person name="Maruyama T."/>
            <person name="Minagawa J."/>
            <person name="Obokata J."/>
            <person name="Shigenobu S."/>
        </authorList>
    </citation>
    <scope>NUCLEOTIDE SEQUENCE [LARGE SCALE GENOMIC DNA]</scope>
</reference>
<dbReference type="InterPro" id="IPR032751">
    <property type="entry name" value="Fuseless"/>
</dbReference>
<dbReference type="Pfam" id="PF15993">
    <property type="entry name" value="Fuseless"/>
    <property type="match status" value="1"/>
</dbReference>
<accession>A0AAV4JFZ8</accession>
<dbReference type="PANTHER" id="PTHR35270:SF2">
    <property type="entry name" value="FUSELESS, ISOFORM A"/>
    <property type="match status" value="1"/>
</dbReference>
<keyword evidence="1" id="KW-0472">Membrane</keyword>
<protein>
    <submittedName>
        <fullName evidence="2">Uncharacterized protein</fullName>
    </submittedName>
</protein>
<keyword evidence="3" id="KW-1185">Reference proteome</keyword>
<dbReference type="Proteomes" id="UP000762676">
    <property type="component" value="Unassembled WGS sequence"/>
</dbReference>
<evidence type="ECO:0000313" key="2">
    <source>
        <dbReference type="EMBL" id="GFS21286.1"/>
    </source>
</evidence>
<evidence type="ECO:0000313" key="3">
    <source>
        <dbReference type="Proteomes" id="UP000762676"/>
    </source>
</evidence>
<dbReference type="AlphaFoldDB" id="A0AAV4JFZ8"/>
<evidence type="ECO:0000256" key="1">
    <source>
        <dbReference type="SAM" id="Phobius"/>
    </source>
</evidence>
<sequence>MFSSVLFYFPQSKLRRLSAYLDTVHWLLKLLLEDLVYIVQSIICITHWRGFWVLLDKYDRYRPGSAIAGHFISFLLMTFTVSAQNLLVRGCVKDGTLPEGKGIELNTSYLSELIQFCRSKKQEEDSKLNRNGAL</sequence>
<keyword evidence="1" id="KW-0812">Transmembrane</keyword>
<comment type="caution">
    <text evidence="2">The sequence shown here is derived from an EMBL/GenBank/DDBJ whole genome shotgun (WGS) entry which is preliminary data.</text>
</comment>
<gene>
    <name evidence="2" type="ORF">ElyMa_006920000</name>
</gene>
<feature type="transmembrane region" description="Helical" evidence="1">
    <location>
        <begin position="35"/>
        <end position="55"/>
    </location>
</feature>